<dbReference type="InterPro" id="IPR059117">
    <property type="entry name" value="APS_kinase_dom"/>
</dbReference>
<keyword evidence="3 6" id="KW-0808">Transferase</keyword>
<dbReference type="NCBIfam" id="NF003013">
    <property type="entry name" value="PRK03846.1"/>
    <property type="match status" value="1"/>
</dbReference>
<comment type="caution">
    <text evidence="9">The sequence shown here is derived from an EMBL/GenBank/DDBJ whole genome shotgun (WGS) entry which is preliminary data.</text>
</comment>
<proteinExistence type="inferred from homology"/>
<keyword evidence="10" id="KW-1185">Reference proteome</keyword>
<comment type="function">
    <text evidence="6 7">Catalyzes the synthesis of activated sulfate.</text>
</comment>
<dbReference type="InterPro" id="IPR002891">
    <property type="entry name" value="APS"/>
</dbReference>
<keyword evidence="6" id="KW-0597">Phosphoprotein</keyword>
<evidence type="ECO:0000256" key="6">
    <source>
        <dbReference type="HAMAP-Rule" id="MF_00065"/>
    </source>
</evidence>
<dbReference type="Gene3D" id="3.40.50.300">
    <property type="entry name" value="P-loop containing nucleotide triphosphate hydrolases"/>
    <property type="match status" value="1"/>
</dbReference>
<evidence type="ECO:0000256" key="4">
    <source>
        <dbReference type="ARBA" id="ARBA00022741"/>
    </source>
</evidence>
<feature type="binding site" evidence="6">
    <location>
        <begin position="35"/>
        <end position="42"/>
    </location>
    <ligand>
        <name>ATP</name>
        <dbReference type="ChEBI" id="CHEBI:30616"/>
    </ligand>
</feature>
<dbReference type="PANTHER" id="PTHR42700:SF3">
    <property type="entry name" value="BIFUNCTIONAL SAT_APS KINASE-RELATED"/>
    <property type="match status" value="1"/>
</dbReference>
<keyword evidence="6 7" id="KW-0418">Kinase</keyword>
<comment type="catalytic activity">
    <reaction evidence="1 6 7">
        <text>adenosine 5'-phosphosulfate + ATP = 3'-phosphoadenylyl sulfate + ADP + H(+)</text>
        <dbReference type="Rhea" id="RHEA:24152"/>
        <dbReference type="ChEBI" id="CHEBI:15378"/>
        <dbReference type="ChEBI" id="CHEBI:30616"/>
        <dbReference type="ChEBI" id="CHEBI:58243"/>
        <dbReference type="ChEBI" id="CHEBI:58339"/>
        <dbReference type="ChEBI" id="CHEBI:456216"/>
        <dbReference type="EC" id="2.7.1.25"/>
    </reaction>
</comment>
<dbReference type="SUPFAM" id="SSF52540">
    <property type="entry name" value="P-loop containing nucleoside triphosphate hydrolases"/>
    <property type="match status" value="1"/>
</dbReference>
<dbReference type="GO" id="GO:0004020">
    <property type="term" value="F:adenylylsulfate kinase activity"/>
    <property type="evidence" value="ECO:0007669"/>
    <property type="project" value="UniProtKB-EC"/>
</dbReference>
<accession>A0ABT5VQ66</accession>
<comment type="similarity">
    <text evidence="6 7">Belongs to the APS kinase family.</text>
</comment>
<keyword evidence="5 6" id="KW-0067">ATP-binding</keyword>
<dbReference type="CDD" id="cd02027">
    <property type="entry name" value="APSK"/>
    <property type="match status" value="1"/>
</dbReference>
<sequence length="202" mass="22945">MKKATNIFPIFEKTVPRTYKESVLNQRAKAIWFTGLSGSGKSTIAIELEKELFKLGYFANILDGDNIRSGINQNLGFSENDRLENIIRISEISKLFVESGIITINCFVSPTEDVRDLAKNIIGDDFIEVFIDTPLHICEQRDIKGLYKRARNGDVKNFPGINSPFISPKNPDIVIKTEDRSVKELAEEILEHIIDKIIEKRC</sequence>
<protein>
    <recommendedName>
        <fullName evidence="2 6">Adenylyl-sulfate kinase</fullName>
        <ecNumber evidence="2 6">2.7.1.25</ecNumber>
    </recommendedName>
    <alternativeName>
        <fullName evidence="6">APS kinase</fullName>
    </alternativeName>
    <alternativeName>
        <fullName evidence="6">ATP adenosine-5'-phosphosulfate 3'-phosphotransferase</fullName>
    </alternativeName>
    <alternativeName>
        <fullName evidence="6">Adenosine-5'-phosphosulfate kinase</fullName>
    </alternativeName>
</protein>
<dbReference type="HAMAP" id="MF_00065">
    <property type="entry name" value="Adenylyl_sulf_kinase"/>
    <property type="match status" value="1"/>
</dbReference>
<dbReference type="Pfam" id="PF01583">
    <property type="entry name" value="APS_kinase"/>
    <property type="match status" value="1"/>
</dbReference>
<evidence type="ECO:0000313" key="9">
    <source>
        <dbReference type="EMBL" id="MDE5417577.1"/>
    </source>
</evidence>
<keyword evidence="4 6" id="KW-0547">Nucleotide-binding</keyword>
<evidence type="ECO:0000256" key="3">
    <source>
        <dbReference type="ARBA" id="ARBA00022679"/>
    </source>
</evidence>
<evidence type="ECO:0000313" key="10">
    <source>
        <dbReference type="Proteomes" id="UP001528920"/>
    </source>
</evidence>
<dbReference type="EMBL" id="JAKJSC010000001">
    <property type="protein sequence ID" value="MDE5417577.1"/>
    <property type="molecule type" value="Genomic_DNA"/>
</dbReference>
<evidence type="ECO:0000256" key="2">
    <source>
        <dbReference type="ARBA" id="ARBA00012121"/>
    </source>
</evidence>
<dbReference type="EC" id="2.7.1.25" evidence="2 6"/>
<organism evidence="9 10">
    <name type="scientific">Paralabilibaculum antarcticum</name>
    <dbReference type="NCBI Taxonomy" id="2912572"/>
    <lineage>
        <taxon>Bacteria</taxon>
        <taxon>Pseudomonadati</taxon>
        <taxon>Bacteroidota</taxon>
        <taxon>Bacteroidia</taxon>
        <taxon>Marinilabiliales</taxon>
        <taxon>Marinifilaceae</taxon>
        <taxon>Paralabilibaculum</taxon>
    </lineage>
</organism>
<evidence type="ECO:0000256" key="5">
    <source>
        <dbReference type="ARBA" id="ARBA00022840"/>
    </source>
</evidence>
<evidence type="ECO:0000256" key="1">
    <source>
        <dbReference type="ARBA" id="ARBA00001823"/>
    </source>
</evidence>
<feature type="domain" description="APS kinase" evidence="8">
    <location>
        <begin position="29"/>
        <end position="176"/>
    </location>
</feature>
<dbReference type="RefSeq" id="WP_275108919.1">
    <property type="nucleotide sequence ID" value="NZ_JAKJSC010000001.1"/>
</dbReference>
<gene>
    <name evidence="6 9" type="primary">cysC</name>
    <name evidence="9" type="ORF">L3049_06110</name>
</gene>
<dbReference type="Proteomes" id="UP001528920">
    <property type="component" value="Unassembled WGS sequence"/>
</dbReference>
<evidence type="ECO:0000259" key="8">
    <source>
        <dbReference type="Pfam" id="PF01583"/>
    </source>
</evidence>
<dbReference type="PANTHER" id="PTHR42700">
    <property type="entry name" value="SULFATE ADENYLYLTRANSFERASE"/>
    <property type="match status" value="1"/>
</dbReference>
<dbReference type="NCBIfam" id="TIGR00455">
    <property type="entry name" value="apsK"/>
    <property type="match status" value="1"/>
</dbReference>
<dbReference type="InterPro" id="IPR027417">
    <property type="entry name" value="P-loop_NTPase"/>
</dbReference>
<name>A0ABT5VQ66_9BACT</name>
<evidence type="ECO:0000256" key="7">
    <source>
        <dbReference type="RuleBase" id="RU004347"/>
    </source>
</evidence>
<feature type="active site" description="Phosphoserine intermediate" evidence="6">
    <location>
        <position position="109"/>
    </location>
</feature>
<dbReference type="InterPro" id="IPR050512">
    <property type="entry name" value="Sulf_AdTrans/APS_kinase"/>
</dbReference>
<reference evidence="9 10" key="1">
    <citation type="submission" date="2022-01" db="EMBL/GenBank/DDBJ databases">
        <title>Labilibaculum sp. nov, a marine bacterium isolated from Antarctica.</title>
        <authorList>
            <person name="Dai W."/>
        </authorList>
    </citation>
    <scope>NUCLEOTIDE SEQUENCE [LARGE SCALE GENOMIC DNA]</scope>
    <source>
        <strain evidence="9 10">DW002</strain>
    </source>
</reference>
<comment type="pathway">
    <text evidence="6 7">Sulfur metabolism; hydrogen sulfide biosynthesis; sulfite from sulfate: step 2/3.</text>
</comment>